<dbReference type="Proteomes" id="UP001054945">
    <property type="component" value="Unassembled WGS sequence"/>
</dbReference>
<evidence type="ECO:0000313" key="2">
    <source>
        <dbReference type="Proteomes" id="UP001054945"/>
    </source>
</evidence>
<protein>
    <submittedName>
        <fullName evidence="1">Uncharacterized protein</fullName>
    </submittedName>
</protein>
<reference evidence="1 2" key="1">
    <citation type="submission" date="2021-06" db="EMBL/GenBank/DDBJ databases">
        <title>Caerostris extrusa draft genome.</title>
        <authorList>
            <person name="Kono N."/>
            <person name="Arakawa K."/>
        </authorList>
    </citation>
    <scope>NUCLEOTIDE SEQUENCE [LARGE SCALE GENOMIC DNA]</scope>
</reference>
<gene>
    <name evidence="1" type="ORF">CEXT_707801</name>
</gene>
<accession>A0AAV4W0I0</accession>
<organism evidence="1 2">
    <name type="scientific">Caerostris extrusa</name>
    <name type="common">Bark spider</name>
    <name type="synonym">Caerostris bankana</name>
    <dbReference type="NCBI Taxonomy" id="172846"/>
    <lineage>
        <taxon>Eukaryota</taxon>
        <taxon>Metazoa</taxon>
        <taxon>Ecdysozoa</taxon>
        <taxon>Arthropoda</taxon>
        <taxon>Chelicerata</taxon>
        <taxon>Arachnida</taxon>
        <taxon>Araneae</taxon>
        <taxon>Araneomorphae</taxon>
        <taxon>Entelegynae</taxon>
        <taxon>Araneoidea</taxon>
        <taxon>Araneidae</taxon>
        <taxon>Caerostris</taxon>
    </lineage>
</organism>
<proteinExistence type="predicted"/>
<dbReference type="EMBL" id="BPLR01015443">
    <property type="protein sequence ID" value="GIY76157.1"/>
    <property type="molecule type" value="Genomic_DNA"/>
</dbReference>
<sequence length="112" mass="12877">MRNKFTQDTLLKSVWVHLTETFKTVRKFLNCLMRVRNLSVASEGLDIFRTSLVPSFDFEFPNLGIRFGWELGYQNAFAQDPVSQSQLGSGRDLSAAFAFRELAIRRLLNQAE</sequence>
<name>A0AAV4W0I0_CAEEX</name>
<keyword evidence="2" id="KW-1185">Reference proteome</keyword>
<evidence type="ECO:0000313" key="1">
    <source>
        <dbReference type="EMBL" id="GIY76157.1"/>
    </source>
</evidence>
<comment type="caution">
    <text evidence="1">The sequence shown here is derived from an EMBL/GenBank/DDBJ whole genome shotgun (WGS) entry which is preliminary data.</text>
</comment>
<dbReference type="AlphaFoldDB" id="A0AAV4W0I0"/>